<evidence type="ECO:0000313" key="10">
    <source>
        <dbReference type="EMBL" id="MBC9209448.1"/>
    </source>
</evidence>
<keyword evidence="4" id="KW-1003">Cell membrane</keyword>
<evidence type="ECO:0000256" key="4">
    <source>
        <dbReference type="ARBA" id="ARBA00022475"/>
    </source>
</evidence>
<keyword evidence="7 8" id="KW-0472">Membrane</keyword>
<dbReference type="PANTHER" id="PTHR23502">
    <property type="entry name" value="MAJOR FACILITATOR SUPERFAMILY"/>
    <property type="match status" value="1"/>
</dbReference>
<evidence type="ECO:0000313" key="11">
    <source>
        <dbReference type="Proteomes" id="UP000626026"/>
    </source>
</evidence>
<protein>
    <recommendedName>
        <fullName evidence="8">Bcr/CflA family efflux transporter</fullName>
    </recommendedName>
</protein>
<evidence type="ECO:0000256" key="7">
    <source>
        <dbReference type="ARBA" id="ARBA00023136"/>
    </source>
</evidence>
<gene>
    <name evidence="10" type="ORF">IBL26_21560</name>
</gene>
<feature type="transmembrane region" description="Helical" evidence="8">
    <location>
        <begin position="289"/>
        <end position="311"/>
    </location>
</feature>
<evidence type="ECO:0000256" key="5">
    <source>
        <dbReference type="ARBA" id="ARBA00022692"/>
    </source>
</evidence>
<dbReference type="SUPFAM" id="SSF103473">
    <property type="entry name" value="MFS general substrate transporter"/>
    <property type="match status" value="1"/>
</dbReference>
<evidence type="ECO:0000256" key="6">
    <source>
        <dbReference type="ARBA" id="ARBA00022989"/>
    </source>
</evidence>
<feature type="transmembrane region" description="Helical" evidence="8">
    <location>
        <begin position="86"/>
        <end position="106"/>
    </location>
</feature>
<dbReference type="CDD" id="cd17320">
    <property type="entry name" value="MFS_MdfA_MDR_like"/>
    <property type="match status" value="1"/>
</dbReference>
<feature type="transmembrane region" description="Helical" evidence="8">
    <location>
        <begin position="175"/>
        <end position="194"/>
    </location>
</feature>
<feature type="transmembrane region" description="Helical" evidence="8">
    <location>
        <begin position="60"/>
        <end position="79"/>
    </location>
</feature>
<dbReference type="InterPro" id="IPR020846">
    <property type="entry name" value="MFS_dom"/>
</dbReference>
<dbReference type="InterPro" id="IPR011701">
    <property type="entry name" value="MFS"/>
</dbReference>
<feature type="transmembrane region" description="Helical" evidence="8">
    <location>
        <begin position="323"/>
        <end position="345"/>
    </location>
</feature>
<reference evidence="10 11" key="1">
    <citation type="journal article" date="2013" name="Int. J. Syst. Evol. Microbiol.">
        <title>Roseomonas aerophila sp. nov., isolated from air.</title>
        <authorList>
            <person name="Kim S.J."/>
            <person name="Weon H.Y."/>
            <person name="Ahn J.H."/>
            <person name="Hong S.B."/>
            <person name="Seok S.J."/>
            <person name="Whang K.S."/>
            <person name="Kwon S.W."/>
        </authorList>
    </citation>
    <scope>NUCLEOTIDE SEQUENCE [LARGE SCALE GENOMIC DNA]</scope>
    <source>
        <strain evidence="10 11">NBRC 108923</strain>
    </source>
</reference>
<dbReference type="PROSITE" id="PS50850">
    <property type="entry name" value="MFS"/>
    <property type="match status" value="1"/>
</dbReference>
<dbReference type="Proteomes" id="UP000626026">
    <property type="component" value="Unassembled WGS sequence"/>
</dbReference>
<dbReference type="InterPro" id="IPR036259">
    <property type="entry name" value="MFS_trans_sf"/>
</dbReference>
<comment type="similarity">
    <text evidence="2 8">Belongs to the major facilitator superfamily. Bcr/CmlA family.</text>
</comment>
<comment type="caution">
    <text evidence="10">The sequence shown here is derived from an EMBL/GenBank/DDBJ whole genome shotgun (WGS) entry which is preliminary data.</text>
</comment>
<feature type="transmembrane region" description="Helical" evidence="8">
    <location>
        <begin position="257"/>
        <end position="277"/>
    </location>
</feature>
<accession>A0ABR7RSS3</accession>
<feature type="transmembrane region" description="Helical" evidence="8">
    <location>
        <begin position="380"/>
        <end position="401"/>
    </location>
</feature>
<keyword evidence="11" id="KW-1185">Reference proteome</keyword>
<keyword evidence="8" id="KW-0997">Cell inner membrane</keyword>
<feature type="transmembrane region" description="Helical" evidence="8">
    <location>
        <begin position="145"/>
        <end position="169"/>
    </location>
</feature>
<keyword evidence="3 8" id="KW-0813">Transport</keyword>
<feature type="transmembrane region" description="Helical" evidence="8">
    <location>
        <begin position="352"/>
        <end position="374"/>
    </location>
</feature>
<dbReference type="NCBIfam" id="TIGR00710">
    <property type="entry name" value="efflux_Bcr_CflA"/>
    <property type="match status" value="1"/>
</dbReference>
<dbReference type="EMBL" id="JACTVA010000056">
    <property type="protein sequence ID" value="MBC9209448.1"/>
    <property type="molecule type" value="Genomic_DNA"/>
</dbReference>
<dbReference type="InterPro" id="IPR004812">
    <property type="entry name" value="Efflux_drug-R_Bcr/CmlA"/>
</dbReference>
<dbReference type="Pfam" id="PF07690">
    <property type="entry name" value="MFS_1"/>
    <property type="match status" value="1"/>
</dbReference>
<proteinExistence type="inferred from homology"/>
<dbReference type="Gene3D" id="1.20.1720.10">
    <property type="entry name" value="Multidrug resistance protein D"/>
    <property type="match status" value="1"/>
</dbReference>
<feature type="transmembrane region" description="Helical" evidence="8">
    <location>
        <begin position="21"/>
        <end position="40"/>
    </location>
</feature>
<dbReference type="PANTHER" id="PTHR23502:SF132">
    <property type="entry name" value="POLYAMINE TRANSPORTER 2-RELATED"/>
    <property type="match status" value="1"/>
</dbReference>
<sequence length="410" mass="42803">MSLTAREAALPAASLSSMPKLVLALSTLMAFGAMSTDMYLPALPALQEALHTTPARIQQTLSFFLVGFALAQLAWGPLGDRFGRRLPIMAGVGLFLVGTAGCALAGTAEQMLFWRLVQATGACAGPVLARAMVRDLYGREKSAQILSVLMLVMGVAPLVAPIIGGQVLLWWDWRGIFWVLLGFGLLALFAAFSLKETLPADKRAPLGLRGLTFTYLALLRDRRFLGYALTGGCFYGGIYTYLAGSPFAYIEYHHVPAAAYGLIFAVNICGMMAMNMVNSRLVTRFGTDTLFRAGIIGAALSGVVLAVNARLGLFGLAGLAAPLFVYVSMLGLIVANSVAGAMAAYPRKAGAASALLGTLHYGLGGVFSFMLGLLADGTPWPMGMLVGALGLAGLASALLLVRGAPGAAVG</sequence>
<keyword evidence="6 8" id="KW-1133">Transmembrane helix</keyword>
<evidence type="ECO:0000256" key="2">
    <source>
        <dbReference type="ARBA" id="ARBA00006236"/>
    </source>
</evidence>
<feature type="transmembrane region" description="Helical" evidence="8">
    <location>
        <begin position="112"/>
        <end position="133"/>
    </location>
</feature>
<evidence type="ECO:0000259" key="9">
    <source>
        <dbReference type="PROSITE" id="PS50850"/>
    </source>
</evidence>
<evidence type="ECO:0000256" key="8">
    <source>
        <dbReference type="RuleBase" id="RU365088"/>
    </source>
</evidence>
<feature type="domain" description="Major facilitator superfamily (MFS) profile" evidence="9">
    <location>
        <begin position="21"/>
        <end position="405"/>
    </location>
</feature>
<feature type="transmembrane region" description="Helical" evidence="8">
    <location>
        <begin position="224"/>
        <end position="242"/>
    </location>
</feature>
<name>A0ABR7RSS3_9PROT</name>
<dbReference type="NCBIfam" id="NF008314">
    <property type="entry name" value="PRK11102.1"/>
    <property type="match status" value="1"/>
</dbReference>
<comment type="subcellular location">
    <subcellularLocation>
        <location evidence="8">Cell inner membrane</location>
        <topology evidence="8">Multi-pass membrane protein</topology>
    </subcellularLocation>
    <subcellularLocation>
        <location evidence="1">Cell membrane</location>
        <topology evidence="1">Multi-pass membrane protein</topology>
    </subcellularLocation>
</comment>
<evidence type="ECO:0000256" key="1">
    <source>
        <dbReference type="ARBA" id="ARBA00004651"/>
    </source>
</evidence>
<keyword evidence="5 8" id="KW-0812">Transmembrane</keyword>
<evidence type="ECO:0000256" key="3">
    <source>
        <dbReference type="ARBA" id="ARBA00022448"/>
    </source>
</evidence>
<organism evidence="10 11">
    <name type="scientific">Teichococcus aerophilus</name>
    <dbReference type="NCBI Taxonomy" id="1224513"/>
    <lineage>
        <taxon>Bacteria</taxon>
        <taxon>Pseudomonadati</taxon>
        <taxon>Pseudomonadota</taxon>
        <taxon>Alphaproteobacteria</taxon>
        <taxon>Acetobacterales</taxon>
        <taxon>Roseomonadaceae</taxon>
        <taxon>Roseomonas</taxon>
    </lineage>
</organism>